<keyword evidence="2" id="KW-0472">Membrane</keyword>
<feature type="transmembrane region" description="Helical" evidence="2">
    <location>
        <begin position="218"/>
        <end position="236"/>
    </location>
</feature>
<feature type="transmembrane region" description="Helical" evidence="2">
    <location>
        <begin position="276"/>
        <end position="298"/>
    </location>
</feature>
<keyword evidence="4" id="KW-1185">Reference proteome</keyword>
<feature type="transmembrane region" description="Helical" evidence="2">
    <location>
        <begin position="319"/>
        <end position="340"/>
    </location>
</feature>
<feature type="transmembrane region" description="Helical" evidence="2">
    <location>
        <begin position="346"/>
        <end position="366"/>
    </location>
</feature>
<evidence type="ECO:0000256" key="2">
    <source>
        <dbReference type="SAM" id="Phobius"/>
    </source>
</evidence>
<accession>A0A0E0L3S7</accession>
<feature type="transmembrane region" description="Helical" evidence="2">
    <location>
        <begin position="178"/>
        <end position="198"/>
    </location>
</feature>
<evidence type="ECO:0000313" key="4">
    <source>
        <dbReference type="Proteomes" id="UP000026962"/>
    </source>
</evidence>
<dbReference type="eggNOG" id="ENOG502ST8H">
    <property type="taxonomic scope" value="Eukaryota"/>
</dbReference>
<feature type="transmembrane region" description="Helical" evidence="2">
    <location>
        <begin position="131"/>
        <end position="150"/>
    </location>
</feature>
<dbReference type="EnsemblPlants" id="OPUNC05G17830.1">
    <property type="protein sequence ID" value="OPUNC05G17830.1"/>
    <property type="gene ID" value="OPUNC05G17830"/>
</dbReference>
<keyword evidence="2" id="KW-1133">Transmembrane helix</keyword>
<evidence type="ECO:0000256" key="1">
    <source>
        <dbReference type="SAM" id="MobiDB-lite"/>
    </source>
</evidence>
<organism evidence="3">
    <name type="scientific">Oryza punctata</name>
    <name type="common">Red rice</name>
    <dbReference type="NCBI Taxonomy" id="4537"/>
    <lineage>
        <taxon>Eukaryota</taxon>
        <taxon>Viridiplantae</taxon>
        <taxon>Streptophyta</taxon>
        <taxon>Embryophyta</taxon>
        <taxon>Tracheophyta</taxon>
        <taxon>Spermatophyta</taxon>
        <taxon>Magnoliopsida</taxon>
        <taxon>Liliopsida</taxon>
        <taxon>Poales</taxon>
        <taxon>Poaceae</taxon>
        <taxon>BOP clade</taxon>
        <taxon>Oryzoideae</taxon>
        <taxon>Oryzeae</taxon>
        <taxon>Oryzinae</taxon>
        <taxon>Oryza</taxon>
    </lineage>
</organism>
<feature type="transmembrane region" description="Helical" evidence="2">
    <location>
        <begin position="378"/>
        <end position="411"/>
    </location>
</feature>
<dbReference type="Proteomes" id="UP000026962">
    <property type="component" value="Chromosome 5"/>
</dbReference>
<dbReference type="OMA" id="TMSFTLM"/>
<feature type="transmembrane region" description="Helical" evidence="2">
    <location>
        <begin position="63"/>
        <end position="83"/>
    </location>
</feature>
<feature type="transmembrane region" description="Helical" evidence="2">
    <location>
        <begin position="248"/>
        <end position="270"/>
    </location>
</feature>
<dbReference type="HOGENOM" id="CLU_805042_0_0_1"/>
<feature type="transmembrane region" description="Helical" evidence="2">
    <location>
        <begin position="104"/>
        <end position="125"/>
    </location>
</feature>
<keyword evidence="2" id="KW-0812">Transmembrane</keyword>
<reference evidence="3" key="1">
    <citation type="submission" date="2015-04" db="UniProtKB">
        <authorList>
            <consortium name="EnsemblPlants"/>
        </authorList>
    </citation>
    <scope>IDENTIFICATION</scope>
</reference>
<reference evidence="3" key="2">
    <citation type="submission" date="2018-05" db="EMBL/GenBank/DDBJ databases">
        <title>OpunRS2 (Oryza punctata Reference Sequence Version 2).</title>
        <authorList>
            <person name="Zhang J."/>
            <person name="Kudrna D."/>
            <person name="Lee S."/>
            <person name="Talag J."/>
            <person name="Welchert J."/>
            <person name="Wing R.A."/>
        </authorList>
    </citation>
    <scope>NUCLEOTIDE SEQUENCE [LARGE SCALE GENOMIC DNA]</scope>
</reference>
<proteinExistence type="predicted"/>
<dbReference type="Gramene" id="OPUNC05G17830.1">
    <property type="protein sequence ID" value="OPUNC05G17830.1"/>
    <property type="gene ID" value="OPUNC05G17830"/>
</dbReference>
<protein>
    <submittedName>
        <fullName evidence="3">Uncharacterized protein</fullName>
    </submittedName>
</protein>
<dbReference type="AlphaFoldDB" id="A0A0E0L3S7"/>
<name>A0A0E0L3S7_ORYPU</name>
<evidence type="ECO:0000313" key="3">
    <source>
        <dbReference type="EnsemblPlants" id="OPUNC05G17830.1"/>
    </source>
</evidence>
<feature type="region of interest" description="Disordered" evidence="1">
    <location>
        <begin position="1"/>
        <end position="25"/>
    </location>
</feature>
<sequence length="415" mass="43892">MDNQPQAHLLPPPPPPPLHSEQQRNDTQVERATAFGKEAIGITGSAIVAGVSGYKDIAKGVTLLFKAGGFSLLVTFVSAVVLMHFQMHLPPAARRSRCTDLSSAVLVSLTSVLLVATNGMFVALMNGDNDTVLVILVLPVVLVLGMLAGADLPPTEGTTAAVAQDEAYEEAMKSNAELATFGATAAFAIEGALILGYLKYPSLNGCGRSPAQVDLAVASFASTVSVLAMAATAMPVRTLFPSAMARAVAVVGHLRCALLAALISMATILAVEFLQWWFMLSLLPEAIAVALNVAIMAWTTEGGANVVDGEEARERMAKGFRAVATMSFTLMAGTYAVYLGQKKYDVYLRAAMLVMLAAVVSSLRQMLRPFGRQRARGWWAVAAGAVSLVFPGLALVIAIPLLVKIFVHFYFGHVN</sequence>